<evidence type="ECO:0000313" key="1">
    <source>
        <dbReference type="EMBL" id="KAI9911722.1"/>
    </source>
</evidence>
<sequence length="357" mass="39640">MKPLTTLRHWQKGVADVSAIGDAARTLTATACAFVHFSRKGVADRAQIRNKCQFIRDVKRYILLYVTLVFHDCNVSDAPLEIRALLTEKEANEFSNTEVLTLGEHTWNRERNVVGSANKMRAAIVELWLRRTINRARRKSYVTVEQAMELNTIITTLPKMYTRIFNLCNVRIPFNLAQCLHVCLLGYLLLLGASLAVVMGFIAPLYVGIAAVLVFALENVASSIECPFGADANDVDLEARILYIQDELKVILQAHFHSVGHADSFEEQNRMASLSSLLSVDVESVSRSRGRHGSVSSSYSSKERQSQFALPSSISATDRAVLLSIQPDAYGTCTITTEADDKLSAKHESSDHKHISV</sequence>
<evidence type="ECO:0000313" key="2">
    <source>
        <dbReference type="Proteomes" id="UP001163321"/>
    </source>
</evidence>
<organism evidence="1 2">
    <name type="scientific">Peronosclerospora sorghi</name>
    <dbReference type="NCBI Taxonomy" id="230839"/>
    <lineage>
        <taxon>Eukaryota</taxon>
        <taxon>Sar</taxon>
        <taxon>Stramenopiles</taxon>
        <taxon>Oomycota</taxon>
        <taxon>Peronosporomycetes</taxon>
        <taxon>Peronosporales</taxon>
        <taxon>Peronosporaceae</taxon>
        <taxon>Peronosclerospora</taxon>
    </lineage>
</organism>
<comment type="caution">
    <text evidence="1">The sequence shown here is derived from an EMBL/GenBank/DDBJ whole genome shotgun (WGS) entry which is preliminary data.</text>
</comment>
<gene>
    <name evidence="1" type="ORF">PsorP6_008806</name>
</gene>
<accession>A0ACC0VYZ4</accession>
<protein>
    <submittedName>
        <fullName evidence="1">Uncharacterized protein</fullName>
    </submittedName>
</protein>
<name>A0ACC0VYZ4_9STRA</name>
<proteinExistence type="predicted"/>
<reference evidence="1 2" key="1">
    <citation type="journal article" date="2022" name="bioRxiv">
        <title>The genome of the oomycete Peronosclerospora sorghi, a cosmopolitan pathogen of maize and sorghum, is inflated with dispersed pseudogenes.</title>
        <authorList>
            <person name="Fletcher K."/>
            <person name="Martin F."/>
            <person name="Isakeit T."/>
            <person name="Cavanaugh K."/>
            <person name="Magill C."/>
            <person name="Michelmore R."/>
        </authorList>
    </citation>
    <scope>NUCLEOTIDE SEQUENCE [LARGE SCALE GENOMIC DNA]</scope>
    <source>
        <strain evidence="1">P6</strain>
    </source>
</reference>
<keyword evidence="2" id="KW-1185">Reference proteome</keyword>
<dbReference type="Proteomes" id="UP001163321">
    <property type="component" value="Chromosome 5"/>
</dbReference>
<dbReference type="EMBL" id="CM047584">
    <property type="protein sequence ID" value="KAI9911722.1"/>
    <property type="molecule type" value="Genomic_DNA"/>
</dbReference>